<evidence type="ECO:0000313" key="5">
    <source>
        <dbReference type="EMBL" id="GIT94618.1"/>
    </source>
</evidence>
<sequence length="269" mass="29570">MVPVVRNECDNILADWPDPTAPEGALTLLSDLLACRSIDAAWGRFVTAMGARGFVRMSYGNSRLRAKESGWDRRNSIILHHGPQAFFDAYIDGELFIHNPIFHWVRDRSGFATWEQARAAFSDKLTPELEKIRALEAKYGGEAGFTGSLSGLVPGLEGGIGLNLRPGVDEAGAQAIWASHGAELETAARALHLRISSLPRSGATQRLTTRQRECLEWAARGKRTRDIAAIMDLSVPTVEKHMRLAREALDSDSTAQAVHEAQTRNLLMV</sequence>
<name>A0ABQ4NJM2_9RHOB</name>
<dbReference type="SUPFAM" id="SSF75516">
    <property type="entry name" value="Pheromone-binding domain of LuxR-like quorum-sensing transcription factors"/>
    <property type="match status" value="1"/>
</dbReference>
<proteinExistence type="predicted"/>
<keyword evidence="6" id="KW-1185">Reference proteome</keyword>
<dbReference type="PROSITE" id="PS50043">
    <property type="entry name" value="HTH_LUXR_2"/>
    <property type="match status" value="1"/>
</dbReference>
<keyword evidence="3" id="KW-0804">Transcription</keyword>
<dbReference type="SMART" id="SM00421">
    <property type="entry name" value="HTH_LUXR"/>
    <property type="match status" value="1"/>
</dbReference>
<dbReference type="EMBL" id="BPFH01000002">
    <property type="protein sequence ID" value="GIT94618.1"/>
    <property type="molecule type" value="Genomic_DNA"/>
</dbReference>
<dbReference type="InterPro" id="IPR036388">
    <property type="entry name" value="WH-like_DNA-bd_sf"/>
</dbReference>
<comment type="caution">
    <text evidence="5">The sequence shown here is derived from an EMBL/GenBank/DDBJ whole genome shotgun (WGS) entry which is preliminary data.</text>
</comment>
<evidence type="ECO:0000256" key="3">
    <source>
        <dbReference type="ARBA" id="ARBA00023163"/>
    </source>
</evidence>
<reference evidence="5 6" key="1">
    <citation type="submission" date="2021-05" db="EMBL/GenBank/DDBJ databases">
        <title>Bacteria Genome sequencing.</title>
        <authorList>
            <person name="Takabe Y."/>
            <person name="Nakajima Y."/>
            <person name="Suzuki S."/>
            <person name="Shiozaki T."/>
        </authorList>
    </citation>
    <scope>NUCLEOTIDE SEQUENCE [LARGE SCALE GENOMIC DNA]</scope>
    <source>
        <strain evidence="5 6">AI_62</strain>
    </source>
</reference>
<keyword evidence="2" id="KW-0238">DNA-binding</keyword>
<dbReference type="PRINTS" id="PR00038">
    <property type="entry name" value="HTHLUXR"/>
</dbReference>
<dbReference type="Gene3D" id="1.10.10.10">
    <property type="entry name" value="Winged helix-like DNA-binding domain superfamily/Winged helix DNA-binding domain"/>
    <property type="match status" value="1"/>
</dbReference>
<dbReference type="PANTHER" id="PTHR44688">
    <property type="entry name" value="DNA-BINDING TRANSCRIPTIONAL ACTIVATOR DEVR_DOSR"/>
    <property type="match status" value="1"/>
</dbReference>
<dbReference type="InterPro" id="IPR005143">
    <property type="entry name" value="TF_LuxR_autoind-bd_dom"/>
</dbReference>
<accession>A0ABQ4NJM2</accession>
<dbReference type="CDD" id="cd06170">
    <property type="entry name" value="LuxR_C_like"/>
    <property type="match status" value="1"/>
</dbReference>
<feature type="domain" description="HTH luxR-type" evidence="4">
    <location>
        <begin position="200"/>
        <end position="265"/>
    </location>
</feature>
<evidence type="ECO:0000256" key="2">
    <source>
        <dbReference type="ARBA" id="ARBA00023125"/>
    </source>
</evidence>
<dbReference type="SUPFAM" id="SSF46894">
    <property type="entry name" value="C-terminal effector domain of the bipartite response regulators"/>
    <property type="match status" value="1"/>
</dbReference>
<dbReference type="InterPro" id="IPR016032">
    <property type="entry name" value="Sig_transdc_resp-reg_C-effctor"/>
</dbReference>
<keyword evidence="1" id="KW-0805">Transcription regulation</keyword>
<evidence type="ECO:0000256" key="1">
    <source>
        <dbReference type="ARBA" id="ARBA00023015"/>
    </source>
</evidence>
<dbReference type="InterPro" id="IPR036693">
    <property type="entry name" value="TF_LuxR_autoind-bd_dom_sf"/>
</dbReference>
<evidence type="ECO:0000259" key="4">
    <source>
        <dbReference type="PROSITE" id="PS50043"/>
    </source>
</evidence>
<dbReference type="PANTHER" id="PTHR44688:SF25">
    <property type="entry name" value="HTH LUXR-TYPE DOMAIN-CONTAINING PROTEIN"/>
    <property type="match status" value="1"/>
</dbReference>
<dbReference type="InterPro" id="IPR000792">
    <property type="entry name" value="Tscrpt_reg_LuxR_C"/>
</dbReference>
<dbReference type="Pfam" id="PF00196">
    <property type="entry name" value="GerE"/>
    <property type="match status" value="1"/>
</dbReference>
<dbReference type="Proteomes" id="UP000786693">
    <property type="component" value="Unassembled WGS sequence"/>
</dbReference>
<organism evidence="5 6">
    <name type="scientific">Jannaschia pagri</name>
    <dbReference type="NCBI Taxonomy" id="2829797"/>
    <lineage>
        <taxon>Bacteria</taxon>
        <taxon>Pseudomonadati</taxon>
        <taxon>Pseudomonadota</taxon>
        <taxon>Alphaproteobacteria</taxon>
        <taxon>Rhodobacterales</taxon>
        <taxon>Roseobacteraceae</taxon>
        <taxon>Jannaschia</taxon>
    </lineage>
</organism>
<protein>
    <recommendedName>
        <fullName evidence="4">HTH luxR-type domain-containing protein</fullName>
    </recommendedName>
</protein>
<dbReference type="Pfam" id="PF03472">
    <property type="entry name" value="Autoind_bind"/>
    <property type="match status" value="1"/>
</dbReference>
<gene>
    <name evidence="5" type="ORF">JANAI62_12410</name>
</gene>
<evidence type="ECO:0000313" key="6">
    <source>
        <dbReference type="Proteomes" id="UP000786693"/>
    </source>
</evidence>
<dbReference type="Gene3D" id="3.30.450.80">
    <property type="entry name" value="Transcription factor LuxR-like, autoinducer-binding domain"/>
    <property type="match status" value="1"/>
</dbReference>